<reference evidence="1" key="1">
    <citation type="submission" date="2016-06" db="EMBL/GenBank/DDBJ databases">
        <title>Complete Genome Sequence of Pandoraea faecigallinarum DSM-23572.</title>
        <authorList>
            <person name="Yong D."/>
            <person name="Ee R."/>
            <person name="Lim Y.-L."/>
            <person name="Yin W.-F."/>
            <person name="Chan K.-G."/>
        </authorList>
    </citation>
    <scope>NUCLEOTIDE SEQUENCE</scope>
    <source>
        <strain evidence="1">DSM 23572</strain>
    </source>
</reference>
<evidence type="ECO:0000313" key="2">
    <source>
        <dbReference type="Proteomes" id="UP000035651"/>
    </source>
</evidence>
<name>A0A0H3WRX6_9BURK</name>
<keyword evidence="2" id="KW-1185">Reference proteome</keyword>
<dbReference type="AlphaFoldDB" id="A0A0H3WRX6"/>
<protein>
    <submittedName>
        <fullName evidence="1">Uncharacterized protein</fullName>
    </submittedName>
</protein>
<gene>
    <name evidence="1" type="ORF">AB870_13795</name>
</gene>
<organism evidence="1 2">
    <name type="scientific">Pandoraea faecigallinarum</name>
    <dbReference type="NCBI Taxonomy" id="656179"/>
    <lineage>
        <taxon>Bacteria</taxon>
        <taxon>Pseudomonadati</taxon>
        <taxon>Pseudomonadota</taxon>
        <taxon>Betaproteobacteria</taxon>
        <taxon>Burkholderiales</taxon>
        <taxon>Burkholderiaceae</taxon>
        <taxon>Pandoraea</taxon>
    </lineage>
</organism>
<dbReference type="PATRIC" id="fig|656179.3.peg.2940"/>
<dbReference type="STRING" id="656179.AB870_13795"/>
<evidence type="ECO:0000313" key="1">
    <source>
        <dbReference type="EMBL" id="AKM30954.1"/>
    </source>
</evidence>
<sequence length="436" mass="45998">MQGDLRTCLRQLHQLPGSILGYLPLWLETLRRWLDADGVAALWCHLPGEMGDAGEAGGPVADAGTTGATCWYAPQAPVFACERLAACGWTMPSMTELQQSLAGARVLRGHARRGGHRPDVAMLRRPPALDACLPGSEVLDVCVLPMARTADVSGACHDGTAAGTAPIGALRLLVSRGDGRPAFTSREIDAFEMAAGEFGTAPERSPLPDLASFPSLPFFPPLALTVPATAGHVPDASGGANAIDSVSAICGDISGMLVWHRRQPEWADPAALALMRRVWQPVPGQAWTDACVVVRACQRLADELTRHPGSHPPQGAQVGARVPVPGGTLHLHATHLCGMGGSATERVRVALHLAVPPAVRLLQRLWRTALTPVQREIAMRLLAGQSRAQTREACAIGAQTLKTHLSLMRARLDPVRDAPLLLGLGGGAMGANAHPR</sequence>
<dbReference type="EMBL" id="CP011807">
    <property type="protein sequence ID" value="AKM30954.1"/>
    <property type="molecule type" value="Genomic_DNA"/>
</dbReference>
<dbReference type="KEGG" id="pfg:AB870_13795"/>
<proteinExistence type="predicted"/>
<accession>A0A0H3WRX6</accession>
<dbReference type="Proteomes" id="UP000035651">
    <property type="component" value="Chromosome"/>
</dbReference>